<sequence>MVSPRGIGGKGLLIREACREIYRRRVHRREWRLAGKGIERSFAGMFSSIKKEPPSTERAALGRANADSALLDGIPSYVFATHSEYRAFNTPDIAEYRTLVKARGLSPQARSVSHLATFGAKIL</sequence>
<dbReference type="EMBL" id="CAADFH010000015">
    <property type="protein sequence ID" value="VFJ91330.1"/>
    <property type="molecule type" value="Genomic_DNA"/>
</dbReference>
<organism evidence="1">
    <name type="scientific">Candidatus Kentrum sp. LFY</name>
    <dbReference type="NCBI Taxonomy" id="2126342"/>
    <lineage>
        <taxon>Bacteria</taxon>
        <taxon>Pseudomonadati</taxon>
        <taxon>Pseudomonadota</taxon>
        <taxon>Gammaproteobacteria</taxon>
        <taxon>Candidatus Kentrum</taxon>
    </lineage>
</organism>
<gene>
    <name evidence="1" type="ORF">BECKLFY1418A_GA0070994_101522</name>
</gene>
<dbReference type="AlphaFoldDB" id="A0A450UFK0"/>
<proteinExistence type="predicted"/>
<accession>A0A450UFK0</accession>
<evidence type="ECO:0000313" key="1">
    <source>
        <dbReference type="EMBL" id="VFJ91330.1"/>
    </source>
</evidence>
<reference evidence="1" key="1">
    <citation type="submission" date="2019-02" db="EMBL/GenBank/DDBJ databases">
        <authorList>
            <person name="Gruber-Vodicka R. H."/>
            <person name="Seah K. B. B."/>
        </authorList>
    </citation>
    <scope>NUCLEOTIDE SEQUENCE</scope>
    <source>
        <strain evidence="1">BECK_M6</strain>
    </source>
</reference>
<name>A0A450UFK0_9GAMM</name>
<protein>
    <submittedName>
        <fullName evidence="1">Uncharacterized protein</fullName>
    </submittedName>
</protein>